<reference evidence="2 3" key="1">
    <citation type="submission" date="2016-08" db="EMBL/GenBank/DDBJ databases">
        <title>Complete genome sequence of Mycobacterium shinshuense, a subspecies of M. ulcerans.</title>
        <authorList>
            <person name="Yoshida M."/>
            <person name="Ogura Y."/>
            <person name="Hayashi T."/>
            <person name="Hoshino Y."/>
        </authorList>
    </citation>
    <scope>NUCLEOTIDE SEQUENCE [LARGE SCALE GENOMIC DNA]</scope>
    <source>
        <strain evidence="3">ATCC 33728</strain>
    </source>
</reference>
<accession>A0A1B4Y013</accession>
<sequence length="280" mass="30542">MPEIRSYDSAHLYCGIVWGAEVHDVGAVDDVGRIVLRKRVQSDPAGLTHLLTLLARAGDSPHHPIPLAAEVDRRLWVRALRSAGRPIYSIDALASARYHTSHAVSAAKSANSGPVLLANIVRTNQAALRPLPPYTGPPDALGALARDLQNAVWLRQQLENRIVDLLMDFYPAAIAAFADPLQGGLVRRDARMLLSVAPNPNRAAALTTSRLRHLLRNAGRQRHVDRDAERLRQVFTATYPQQPTHAETAMGIRLAGQLAQLEAACITVDRLIEQASAQFG</sequence>
<dbReference type="PANTHER" id="PTHR33055">
    <property type="entry name" value="TRANSPOSASE FOR INSERTION SEQUENCE ELEMENT IS1111A"/>
    <property type="match status" value="1"/>
</dbReference>
<dbReference type="InterPro" id="IPR002525">
    <property type="entry name" value="Transp_IS110-like_N"/>
</dbReference>
<protein>
    <submittedName>
        <fullName evidence="2">Predicted transposase, partial</fullName>
    </submittedName>
</protein>
<evidence type="ECO:0000313" key="3">
    <source>
        <dbReference type="Proteomes" id="UP000218067"/>
    </source>
</evidence>
<proteinExistence type="predicted"/>
<dbReference type="InterPro" id="IPR047650">
    <property type="entry name" value="Transpos_IS110"/>
</dbReference>
<gene>
    <name evidence="2" type="ORF">SHTP_1091</name>
</gene>
<dbReference type="GeneID" id="93435740"/>
<dbReference type="GO" id="GO:0006313">
    <property type="term" value="P:DNA transposition"/>
    <property type="evidence" value="ECO:0007669"/>
    <property type="project" value="InterPro"/>
</dbReference>
<dbReference type="GO" id="GO:0003677">
    <property type="term" value="F:DNA binding"/>
    <property type="evidence" value="ECO:0007669"/>
    <property type="project" value="InterPro"/>
</dbReference>
<name>A0A1B4Y013_MYCUL</name>
<dbReference type="EMBL" id="AP017624">
    <property type="protein sequence ID" value="BAV40398.1"/>
    <property type="molecule type" value="Genomic_DNA"/>
</dbReference>
<dbReference type="Proteomes" id="UP000218067">
    <property type="component" value="Chromosome"/>
</dbReference>
<dbReference type="PANTHER" id="PTHR33055:SF3">
    <property type="entry name" value="PUTATIVE TRANSPOSASE FOR IS117-RELATED"/>
    <property type="match status" value="1"/>
</dbReference>
<dbReference type="RefSeq" id="WP_157756272.1">
    <property type="nucleotide sequence ID" value="NZ_AP017624.1"/>
</dbReference>
<dbReference type="Pfam" id="PF01548">
    <property type="entry name" value="DEDD_Tnp_IS110"/>
    <property type="match status" value="1"/>
</dbReference>
<evidence type="ECO:0000259" key="1">
    <source>
        <dbReference type="Pfam" id="PF01548"/>
    </source>
</evidence>
<dbReference type="AlphaFoldDB" id="A0A1B4Y013"/>
<dbReference type="GO" id="GO:0004803">
    <property type="term" value="F:transposase activity"/>
    <property type="evidence" value="ECO:0007669"/>
    <property type="project" value="InterPro"/>
</dbReference>
<organism evidence="2 3">
    <name type="scientific">Mycobacterium ulcerans subsp. shinshuense</name>
    <dbReference type="NCBI Taxonomy" id="1124626"/>
    <lineage>
        <taxon>Bacteria</taxon>
        <taxon>Bacillati</taxon>
        <taxon>Actinomycetota</taxon>
        <taxon>Actinomycetes</taxon>
        <taxon>Mycobacteriales</taxon>
        <taxon>Mycobacteriaceae</taxon>
        <taxon>Mycobacterium</taxon>
        <taxon>Mycobacterium ulcerans group</taxon>
    </lineage>
</organism>
<evidence type="ECO:0000313" key="2">
    <source>
        <dbReference type="EMBL" id="BAV40398.1"/>
    </source>
</evidence>
<feature type="domain" description="Transposase IS110-like N-terminal" evidence="1">
    <location>
        <begin position="14"/>
        <end position="171"/>
    </location>
</feature>